<dbReference type="InterPro" id="IPR051249">
    <property type="entry name" value="NLRP_Inflammasome"/>
</dbReference>
<reference evidence="7 8" key="1">
    <citation type="submission" date="2024-05" db="EMBL/GenBank/DDBJ databases">
        <title>A high-quality chromosomal-level genome assembly of Topmouth culter (Culter alburnus).</title>
        <authorList>
            <person name="Zhao H."/>
        </authorList>
    </citation>
    <scope>NUCLEOTIDE SEQUENCE [LARGE SCALE GENOMIC DNA]</scope>
    <source>
        <strain evidence="7">CATC2023</strain>
        <tissue evidence="7">Muscle</tissue>
    </source>
</reference>
<proteinExistence type="predicted"/>
<dbReference type="InterPro" id="IPR011029">
    <property type="entry name" value="DEATH-like_dom_sf"/>
</dbReference>
<evidence type="ECO:0000256" key="4">
    <source>
        <dbReference type="ARBA" id="ARBA00022859"/>
    </source>
</evidence>
<evidence type="ECO:0000313" key="8">
    <source>
        <dbReference type="Proteomes" id="UP001479290"/>
    </source>
</evidence>
<sequence>MAVHDILLECLDELDSKEMDLFKWHLTRGIDDFKIPKSRLENKLSFEVVGCMIEHYLSDGAGKLTLLILEKMKMMDLAEKLRKNLGHSMDTLQSKHNTEAGTSQKQERCKSGAEFVDKHRTEMIRAVSLVKPIADDMKLLIGNEKYQIILKSDTTHEQMRKLLDFLTVDRLKEEFYQSLKEHEKFLVEDLEHSG</sequence>
<comment type="subcellular location">
    <subcellularLocation>
        <location evidence="1">Cytoplasm</location>
        <location evidence="1">Cytosol</location>
    </subcellularLocation>
</comment>
<evidence type="ECO:0000313" key="7">
    <source>
        <dbReference type="EMBL" id="KAK9970169.1"/>
    </source>
</evidence>
<dbReference type="SUPFAM" id="SSF47986">
    <property type="entry name" value="DEATH domain"/>
    <property type="match status" value="2"/>
</dbReference>
<comment type="caution">
    <text evidence="7">The sequence shown here is derived from an EMBL/GenBank/DDBJ whole genome shotgun (WGS) entry which is preliminary data.</text>
</comment>
<dbReference type="Pfam" id="PF00619">
    <property type="entry name" value="CARD"/>
    <property type="match status" value="1"/>
</dbReference>
<dbReference type="AlphaFoldDB" id="A0AAW2AC03"/>
<keyword evidence="4" id="KW-0391">Immunity</keyword>
<dbReference type="GO" id="GO:0005829">
    <property type="term" value="C:cytosol"/>
    <property type="evidence" value="ECO:0007669"/>
    <property type="project" value="UniProtKB-SubCell"/>
</dbReference>
<dbReference type="Pfam" id="PF02758">
    <property type="entry name" value="PYRIN"/>
    <property type="match status" value="1"/>
</dbReference>
<dbReference type="InterPro" id="IPR004020">
    <property type="entry name" value="DAPIN"/>
</dbReference>
<dbReference type="PROSITE" id="PS50824">
    <property type="entry name" value="DAPIN"/>
    <property type="match status" value="1"/>
</dbReference>
<dbReference type="InterPro" id="IPR001315">
    <property type="entry name" value="CARD"/>
</dbReference>
<name>A0AAW2AC03_CULAL</name>
<evidence type="ECO:0000256" key="3">
    <source>
        <dbReference type="ARBA" id="ARBA00022588"/>
    </source>
</evidence>
<dbReference type="EMBL" id="JAWDJR010000008">
    <property type="protein sequence ID" value="KAK9970169.1"/>
    <property type="molecule type" value="Genomic_DNA"/>
</dbReference>
<dbReference type="GO" id="GO:0045087">
    <property type="term" value="P:innate immune response"/>
    <property type="evidence" value="ECO:0007669"/>
    <property type="project" value="UniProtKB-KW"/>
</dbReference>
<dbReference type="PANTHER" id="PTHR46985:SF2">
    <property type="entry name" value="APOPTOSIS-ASSOCIATED SPECK-LIKE PROTEIN CONTAINING A CARD"/>
    <property type="match status" value="1"/>
</dbReference>
<dbReference type="SMART" id="SM01289">
    <property type="entry name" value="PYRIN"/>
    <property type="match status" value="1"/>
</dbReference>
<evidence type="ECO:0000256" key="5">
    <source>
        <dbReference type="ARBA" id="ARBA00023198"/>
    </source>
</evidence>
<organism evidence="7 8">
    <name type="scientific">Culter alburnus</name>
    <name type="common">Topmouth culter</name>
    <dbReference type="NCBI Taxonomy" id="194366"/>
    <lineage>
        <taxon>Eukaryota</taxon>
        <taxon>Metazoa</taxon>
        <taxon>Chordata</taxon>
        <taxon>Craniata</taxon>
        <taxon>Vertebrata</taxon>
        <taxon>Euteleostomi</taxon>
        <taxon>Actinopterygii</taxon>
        <taxon>Neopterygii</taxon>
        <taxon>Teleostei</taxon>
        <taxon>Ostariophysi</taxon>
        <taxon>Cypriniformes</taxon>
        <taxon>Xenocyprididae</taxon>
        <taxon>Xenocypridinae</taxon>
        <taxon>Culter</taxon>
    </lineage>
</organism>
<dbReference type="Gene3D" id="1.10.533.10">
    <property type="entry name" value="Death Domain, Fas"/>
    <property type="match status" value="2"/>
</dbReference>
<dbReference type="GO" id="GO:0006954">
    <property type="term" value="P:inflammatory response"/>
    <property type="evidence" value="ECO:0007669"/>
    <property type="project" value="UniProtKB-KW"/>
</dbReference>
<keyword evidence="3" id="KW-0399">Innate immunity</keyword>
<gene>
    <name evidence="7" type="ORF">ABG768_026134</name>
</gene>
<feature type="domain" description="Pyrin" evidence="6">
    <location>
        <begin position="1"/>
        <end position="87"/>
    </location>
</feature>
<protein>
    <recommendedName>
        <fullName evidence="6">Pyrin domain-containing protein</fullName>
    </recommendedName>
</protein>
<dbReference type="Proteomes" id="UP001479290">
    <property type="component" value="Unassembled WGS sequence"/>
</dbReference>
<keyword evidence="2" id="KW-0963">Cytoplasm</keyword>
<keyword evidence="5" id="KW-0395">Inflammatory response</keyword>
<keyword evidence="8" id="KW-1185">Reference proteome</keyword>
<dbReference type="GO" id="GO:0042981">
    <property type="term" value="P:regulation of apoptotic process"/>
    <property type="evidence" value="ECO:0007669"/>
    <property type="project" value="InterPro"/>
</dbReference>
<evidence type="ECO:0000259" key="6">
    <source>
        <dbReference type="PROSITE" id="PS50824"/>
    </source>
</evidence>
<evidence type="ECO:0000256" key="1">
    <source>
        <dbReference type="ARBA" id="ARBA00004514"/>
    </source>
</evidence>
<accession>A0AAW2AC03</accession>
<dbReference type="PANTHER" id="PTHR46985">
    <property type="entry name" value="NACHT, LRR AND PYD DOMAINS-CONTAINING PROTEIN 1"/>
    <property type="match status" value="1"/>
</dbReference>
<evidence type="ECO:0000256" key="2">
    <source>
        <dbReference type="ARBA" id="ARBA00022490"/>
    </source>
</evidence>